<protein>
    <submittedName>
        <fullName evidence="7">Precorrin-3B C(17)-methyltransferase</fullName>
    </submittedName>
</protein>
<dbReference type="UniPathway" id="UPA00148"/>
<name>A0A2U1V7P4_9PROT</name>
<gene>
    <name evidence="7" type="primary">cobJ</name>
    <name evidence="7" type="ORF">CR165_03435</name>
</gene>
<comment type="pathway">
    <text evidence="1">Cofactor biosynthesis; adenosylcobalamin biosynthesis.</text>
</comment>
<dbReference type="InterPro" id="IPR014776">
    <property type="entry name" value="4pyrrole_Mease_sub2"/>
</dbReference>
<reference evidence="8" key="1">
    <citation type="submission" date="2017-10" db="EMBL/GenBank/DDBJ databases">
        <authorList>
            <person name="Toshchakov S.V."/>
            <person name="Goeva M.A."/>
        </authorList>
    </citation>
    <scope>NUCLEOTIDE SEQUENCE [LARGE SCALE GENOMIC DNA]</scope>
    <source>
        <strain evidence="8">JR1/69-1-13</strain>
    </source>
</reference>
<dbReference type="InterPro" id="IPR006363">
    <property type="entry name" value="Cbl_synth_CobJ/CibH_dom"/>
</dbReference>
<dbReference type="CDD" id="cd11646">
    <property type="entry name" value="Precorrin_3B_C17_MT"/>
    <property type="match status" value="1"/>
</dbReference>
<dbReference type="AlphaFoldDB" id="A0A2U1V7P4"/>
<keyword evidence="2" id="KW-0169">Cobalamin biosynthesis</keyword>
<dbReference type="GO" id="GO:0009236">
    <property type="term" value="P:cobalamin biosynthetic process"/>
    <property type="evidence" value="ECO:0007669"/>
    <property type="project" value="UniProtKB-UniPathway"/>
</dbReference>
<evidence type="ECO:0000259" key="6">
    <source>
        <dbReference type="Pfam" id="PF00590"/>
    </source>
</evidence>
<evidence type="ECO:0000256" key="4">
    <source>
        <dbReference type="ARBA" id="ARBA00022679"/>
    </source>
</evidence>
<evidence type="ECO:0000256" key="1">
    <source>
        <dbReference type="ARBA" id="ARBA00004953"/>
    </source>
</evidence>
<evidence type="ECO:0000313" key="8">
    <source>
        <dbReference type="Proteomes" id="UP000245048"/>
    </source>
</evidence>
<accession>A0A2U1V7P4</accession>
<dbReference type="InterPro" id="IPR000878">
    <property type="entry name" value="4pyrrol_Mease"/>
</dbReference>
<dbReference type="PANTHER" id="PTHR47036:SF1">
    <property type="entry name" value="COBALT-FACTOR III C(17)-METHYLTRANSFERASE-RELATED"/>
    <property type="match status" value="1"/>
</dbReference>
<keyword evidence="3 7" id="KW-0489">Methyltransferase</keyword>
<dbReference type="PANTHER" id="PTHR47036">
    <property type="entry name" value="COBALT-FACTOR III C(17)-METHYLTRANSFERASE-RELATED"/>
    <property type="match status" value="1"/>
</dbReference>
<dbReference type="Gene3D" id="3.30.950.10">
    <property type="entry name" value="Methyltransferase, Cobalt-precorrin-4 Transmethylase, Domain 2"/>
    <property type="match status" value="1"/>
</dbReference>
<dbReference type="NCBIfam" id="TIGR01466">
    <property type="entry name" value="cobJ_cbiH"/>
    <property type="match status" value="1"/>
</dbReference>
<dbReference type="InterPro" id="IPR051810">
    <property type="entry name" value="Precorrin_MeTrfase"/>
</dbReference>
<dbReference type="GO" id="GO:0008168">
    <property type="term" value="F:methyltransferase activity"/>
    <property type="evidence" value="ECO:0007669"/>
    <property type="project" value="UniProtKB-KW"/>
</dbReference>
<dbReference type="OrthoDB" id="9772960at2"/>
<dbReference type="InterPro" id="IPR014777">
    <property type="entry name" value="4pyrrole_Mease_sub1"/>
</dbReference>
<dbReference type="InterPro" id="IPR035996">
    <property type="entry name" value="4pyrrol_Methylase_sf"/>
</dbReference>
<feature type="domain" description="Tetrapyrrole methylase" evidence="6">
    <location>
        <begin position="6"/>
        <end position="212"/>
    </location>
</feature>
<evidence type="ECO:0000313" key="7">
    <source>
        <dbReference type="EMBL" id="PWC29937.1"/>
    </source>
</evidence>
<dbReference type="EMBL" id="PDOA01000002">
    <property type="protein sequence ID" value="PWC29937.1"/>
    <property type="molecule type" value="Genomic_DNA"/>
</dbReference>
<keyword evidence="8" id="KW-1185">Reference proteome</keyword>
<keyword evidence="4 7" id="KW-0808">Transferase</keyword>
<keyword evidence="5" id="KW-0949">S-adenosyl-L-methionine</keyword>
<comment type="caution">
    <text evidence="7">The sequence shown here is derived from an EMBL/GenBank/DDBJ whole genome shotgun (WGS) entry which is preliminary data.</text>
</comment>
<dbReference type="Proteomes" id="UP000245048">
    <property type="component" value="Unassembled WGS sequence"/>
</dbReference>
<organism evidence="7 8">
    <name type="scientific">Teichococcus aestuarii</name>
    <dbReference type="NCBI Taxonomy" id="568898"/>
    <lineage>
        <taxon>Bacteria</taxon>
        <taxon>Pseudomonadati</taxon>
        <taxon>Pseudomonadota</taxon>
        <taxon>Alphaproteobacteria</taxon>
        <taxon>Acetobacterales</taxon>
        <taxon>Roseomonadaceae</taxon>
        <taxon>Roseomonas</taxon>
    </lineage>
</organism>
<dbReference type="SUPFAM" id="SSF53790">
    <property type="entry name" value="Tetrapyrrole methylase"/>
    <property type="match status" value="1"/>
</dbReference>
<dbReference type="Gene3D" id="3.40.1010.10">
    <property type="entry name" value="Cobalt-precorrin-4 Transmethylase, Domain 1"/>
    <property type="match status" value="1"/>
</dbReference>
<evidence type="ECO:0000256" key="3">
    <source>
        <dbReference type="ARBA" id="ARBA00022603"/>
    </source>
</evidence>
<dbReference type="RefSeq" id="WP_109515572.1">
    <property type="nucleotide sequence ID" value="NZ_PDOA01000002.1"/>
</dbReference>
<sequence>MSWLKIIGLGPGADSLRTPEASAALAEATDIIGYGPYVARVPHAPGQRRHETDNRQELERARHALALAAEGARVAVVSSGDAGVFAMASAVFEALEGGPAAWRALDVAVLPGLSAMFAAAARLGAPLGHDFCALSLSDNLKPWPLVEQRLRAAAGAGFVIALYNPISRARPWQLGRAFAMLREMLPGDVPVAFATAVSRPEEAIAIQPLAEADPARADMRTLVMIGTAQSRLVPRGAGQRPWLYAPRSARSP</sequence>
<proteinExistence type="predicted"/>
<evidence type="ECO:0000256" key="5">
    <source>
        <dbReference type="ARBA" id="ARBA00022691"/>
    </source>
</evidence>
<dbReference type="GO" id="GO:0032259">
    <property type="term" value="P:methylation"/>
    <property type="evidence" value="ECO:0007669"/>
    <property type="project" value="UniProtKB-KW"/>
</dbReference>
<dbReference type="Pfam" id="PF00590">
    <property type="entry name" value="TP_methylase"/>
    <property type="match status" value="1"/>
</dbReference>
<evidence type="ECO:0000256" key="2">
    <source>
        <dbReference type="ARBA" id="ARBA00022573"/>
    </source>
</evidence>